<feature type="region of interest" description="Disordered" evidence="5">
    <location>
        <begin position="965"/>
        <end position="1003"/>
    </location>
</feature>
<feature type="domain" description="PNPLA" evidence="6">
    <location>
        <begin position="479"/>
        <end position="673"/>
    </location>
</feature>
<dbReference type="Pfam" id="PF01734">
    <property type="entry name" value="Patatin"/>
    <property type="match status" value="1"/>
</dbReference>
<protein>
    <recommendedName>
        <fullName evidence="6">PNPLA domain-containing protein</fullName>
    </recommendedName>
</protein>
<keyword evidence="2 4" id="KW-0442">Lipid degradation</keyword>
<evidence type="ECO:0000256" key="1">
    <source>
        <dbReference type="ARBA" id="ARBA00022801"/>
    </source>
</evidence>
<keyword evidence="3 4" id="KW-0443">Lipid metabolism</keyword>
<dbReference type="EMBL" id="JAWRVE010000139">
    <property type="protein sequence ID" value="KAL1854415.1"/>
    <property type="molecule type" value="Genomic_DNA"/>
</dbReference>
<feature type="compositionally biased region" description="Polar residues" evidence="5">
    <location>
        <begin position="40"/>
        <end position="50"/>
    </location>
</feature>
<organism evidence="7 8">
    <name type="scientific">Diaporthe australafricana</name>
    <dbReference type="NCBI Taxonomy" id="127596"/>
    <lineage>
        <taxon>Eukaryota</taxon>
        <taxon>Fungi</taxon>
        <taxon>Dikarya</taxon>
        <taxon>Ascomycota</taxon>
        <taxon>Pezizomycotina</taxon>
        <taxon>Sordariomycetes</taxon>
        <taxon>Sordariomycetidae</taxon>
        <taxon>Diaporthales</taxon>
        <taxon>Diaporthaceae</taxon>
        <taxon>Diaporthe</taxon>
    </lineage>
</organism>
<keyword evidence="8" id="KW-1185">Reference proteome</keyword>
<feature type="compositionally biased region" description="Basic and acidic residues" evidence="5">
    <location>
        <begin position="22"/>
        <end position="32"/>
    </location>
</feature>
<dbReference type="PANTHER" id="PTHR24185">
    <property type="entry name" value="CALCIUM-INDEPENDENT PHOSPHOLIPASE A2-GAMMA"/>
    <property type="match status" value="1"/>
</dbReference>
<accession>A0ABR3W6K6</accession>
<dbReference type="Gene3D" id="3.40.1090.10">
    <property type="entry name" value="Cytosolic phospholipase A2 catalytic domain"/>
    <property type="match status" value="1"/>
</dbReference>
<dbReference type="PROSITE" id="PS51635">
    <property type="entry name" value="PNPLA"/>
    <property type="match status" value="1"/>
</dbReference>
<evidence type="ECO:0000313" key="8">
    <source>
        <dbReference type="Proteomes" id="UP001583177"/>
    </source>
</evidence>
<dbReference type="CDD" id="cd07199">
    <property type="entry name" value="Pat17_PNPLA8_PNPLA9_like"/>
    <property type="match status" value="1"/>
</dbReference>
<gene>
    <name evidence="7" type="ORF">Daus18300_011434</name>
</gene>
<evidence type="ECO:0000313" key="7">
    <source>
        <dbReference type="EMBL" id="KAL1854415.1"/>
    </source>
</evidence>
<feature type="active site" description="Nucleophile" evidence="4">
    <location>
        <position position="518"/>
    </location>
</feature>
<comment type="caution">
    <text evidence="7">The sequence shown here is derived from an EMBL/GenBank/DDBJ whole genome shotgun (WGS) entry which is preliminary data.</text>
</comment>
<feature type="compositionally biased region" description="Polar residues" evidence="5">
    <location>
        <begin position="987"/>
        <end position="1003"/>
    </location>
</feature>
<evidence type="ECO:0000256" key="2">
    <source>
        <dbReference type="ARBA" id="ARBA00022963"/>
    </source>
</evidence>
<proteinExistence type="predicted"/>
<evidence type="ECO:0000259" key="6">
    <source>
        <dbReference type="PROSITE" id="PS51635"/>
    </source>
</evidence>
<dbReference type="InterPro" id="IPR002641">
    <property type="entry name" value="PNPLA_dom"/>
</dbReference>
<feature type="short sequence motif" description="DGA/G" evidence="4">
    <location>
        <begin position="660"/>
        <end position="662"/>
    </location>
</feature>
<evidence type="ECO:0000256" key="4">
    <source>
        <dbReference type="PROSITE-ProRule" id="PRU01161"/>
    </source>
</evidence>
<sequence length="1163" mass="130662">MDPRTAESQGPLLYADCEGLEGGEREPLGAKFREKRQKSADQNQNSQKSSKIIPERELRWANGPLERSREFAVTNSYPRLLYTFSDVIVFVLRNPRVVEHVFERLITWAAAAIETSSNQPVLPHALIVLNASENDIDEKLWDVTANTESILEDLARTVNRNETFKKWAQFWRERGKAINTLVDLVLCYYSSIQVQNLGLHTAYYFGDLQKITNLNLTQILRIPQDGRPKLMQQQVEKLYNATLTAGIAARCARNRLRMLLDVEDLQAYLQEAFSHYTSTLDSPFDFVQASFRNSPIPPDFGGNILKLALNVKDILQVRSNSITDGRRIFAELAYVVASCIMLDNARHKTKGNAAKVYEKYMDHLDDALENFCEHHWPCEFVNSKKQRCVNVRVGHQSKGHQSEDGKVFAAGDYVSSFSFDLYFKDFRNMVYSCLVNLLDELAPRVQEGHAEEAAAAAIHKEMIMANFFAQITAASHTLYVDEGGGIRGIVELEVLKHIEKALRGLPIQVFFDLIVGTSAGGLVALGLTTMNWSVEECIENFEKLCSQAFTRRSGGNLPFIGAIVENYHHPKYQTATLDDALRTAFPEHLYLFGGRRPAECAPSIRVAVTATSVAANKTYILSNYNRPEPSRGQSDARANSAATRFFKSFHHEVSQKTYIDGAINHNNPCRVADSERKALWPEIDAPDVFLSVGTGSSISLERQTSERMSAAKKGIVSHGMHLFNILKKNMETALDCERIWYDYFANVATKDRQAGMTTSRYHRINPRLEGEVPALDEKDKMGQHLHQKVIEHGELSFVVWEQSGLRSPQHMHRQPLSQRVIEKMIRQQKFDMDRLIFQIRDKVLPTHINLCIGNTTTAPISGFPRSLLTAEQHGSSPRNSPSALAMPQTGLGVATRAVSRYTHGSRRLKRGAAWEPPSIHDVCSMPDLRQYSDPDRIIGSYAVNQTVAAGTDVEMPRSEVVESALPDKAESFQPETVPAKSKPSPVKRSTPQQQSLEQSSPRTTLRSAFRALLWPIRAHPNHKNTVFSEEDEEAISQFVEPHMGKPSLSSHDGGLAYPNVPWYYNPTPGPLTMHYYHVDSAENQIYQQWVNHLWPTMGGAWVPVKPTGGPSLDQQVAGRFELADNQIAELPDSRILPELSDTALTPVDIISKHAFFGTWTPSP</sequence>
<feature type="active site" description="Proton acceptor" evidence="4">
    <location>
        <position position="660"/>
    </location>
</feature>
<feature type="short sequence motif" description="GXSXG" evidence="4">
    <location>
        <begin position="516"/>
        <end position="520"/>
    </location>
</feature>
<dbReference type="Proteomes" id="UP001583177">
    <property type="component" value="Unassembled WGS sequence"/>
</dbReference>
<evidence type="ECO:0000256" key="3">
    <source>
        <dbReference type="ARBA" id="ARBA00023098"/>
    </source>
</evidence>
<reference evidence="7 8" key="1">
    <citation type="journal article" date="2024" name="IMA Fungus">
        <title>IMA Genome - F19 : A genome assembly and annotation guide to empower mycologists, including annotated draft genome sequences of Ceratocystis pirilliformis, Diaporthe australafricana, Fusarium ophioides, Paecilomyces lecythidis, and Sporothrix stenoceras.</title>
        <authorList>
            <person name="Aylward J."/>
            <person name="Wilson A.M."/>
            <person name="Visagie C.M."/>
            <person name="Spraker J."/>
            <person name="Barnes I."/>
            <person name="Buitendag C."/>
            <person name="Ceriani C."/>
            <person name="Del Mar Angel L."/>
            <person name="du Plessis D."/>
            <person name="Fuchs T."/>
            <person name="Gasser K."/>
            <person name="Kramer D."/>
            <person name="Li W."/>
            <person name="Munsamy K."/>
            <person name="Piso A."/>
            <person name="Price J.L."/>
            <person name="Sonnekus B."/>
            <person name="Thomas C."/>
            <person name="van der Nest A."/>
            <person name="van Dijk A."/>
            <person name="van Heerden A."/>
            <person name="van Vuuren N."/>
            <person name="Yilmaz N."/>
            <person name="Duong T.A."/>
            <person name="van der Merwe N.A."/>
            <person name="Wingfield M.J."/>
            <person name="Wingfield B.D."/>
        </authorList>
    </citation>
    <scope>NUCLEOTIDE SEQUENCE [LARGE SCALE GENOMIC DNA]</scope>
    <source>
        <strain evidence="7 8">CMW 18300</strain>
    </source>
</reference>
<dbReference type="InterPro" id="IPR016035">
    <property type="entry name" value="Acyl_Trfase/lysoPLipase"/>
</dbReference>
<dbReference type="SUPFAM" id="SSF52151">
    <property type="entry name" value="FabD/lysophospholipase-like"/>
    <property type="match status" value="1"/>
</dbReference>
<dbReference type="PANTHER" id="PTHR24185:SF1">
    <property type="entry name" value="CALCIUM-INDEPENDENT PHOSPHOLIPASE A2-GAMMA"/>
    <property type="match status" value="1"/>
</dbReference>
<name>A0ABR3W6K6_9PEZI</name>
<feature type="region of interest" description="Disordered" evidence="5">
    <location>
        <begin position="1"/>
        <end position="53"/>
    </location>
</feature>
<keyword evidence="1 4" id="KW-0378">Hydrolase</keyword>
<evidence type="ECO:0000256" key="5">
    <source>
        <dbReference type="SAM" id="MobiDB-lite"/>
    </source>
</evidence>
<feature type="short sequence motif" description="GXGXXG" evidence="4">
    <location>
        <begin position="483"/>
        <end position="488"/>
    </location>
</feature>